<reference evidence="1" key="2">
    <citation type="submission" date="2020-11" db="EMBL/GenBank/DDBJ databases">
        <authorList>
            <person name="McCartney M.A."/>
            <person name="Auch B."/>
            <person name="Kono T."/>
            <person name="Mallez S."/>
            <person name="Becker A."/>
            <person name="Gohl D.M."/>
            <person name="Silverstein K.A.T."/>
            <person name="Koren S."/>
            <person name="Bechman K.B."/>
            <person name="Herman A."/>
            <person name="Abrahante J.E."/>
            <person name="Garbe J."/>
        </authorList>
    </citation>
    <scope>NUCLEOTIDE SEQUENCE</scope>
    <source>
        <strain evidence="1">Duluth1</strain>
        <tissue evidence="1">Whole animal</tissue>
    </source>
</reference>
<keyword evidence="2" id="KW-1185">Reference proteome</keyword>
<protein>
    <submittedName>
        <fullName evidence="1">Uncharacterized protein</fullName>
    </submittedName>
</protein>
<organism evidence="1 2">
    <name type="scientific">Dreissena polymorpha</name>
    <name type="common">Zebra mussel</name>
    <name type="synonym">Mytilus polymorpha</name>
    <dbReference type="NCBI Taxonomy" id="45954"/>
    <lineage>
        <taxon>Eukaryota</taxon>
        <taxon>Metazoa</taxon>
        <taxon>Spiralia</taxon>
        <taxon>Lophotrochozoa</taxon>
        <taxon>Mollusca</taxon>
        <taxon>Bivalvia</taxon>
        <taxon>Autobranchia</taxon>
        <taxon>Heteroconchia</taxon>
        <taxon>Euheterodonta</taxon>
        <taxon>Imparidentia</taxon>
        <taxon>Neoheterodontei</taxon>
        <taxon>Myida</taxon>
        <taxon>Dreissenoidea</taxon>
        <taxon>Dreissenidae</taxon>
        <taxon>Dreissena</taxon>
    </lineage>
</organism>
<evidence type="ECO:0000313" key="1">
    <source>
        <dbReference type="EMBL" id="KAH3834411.1"/>
    </source>
</evidence>
<reference evidence="1" key="1">
    <citation type="journal article" date="2019" name="bioRxiv">
        <title>The Genome of the Zebra Mussel, Dreissena polymorpha: A Resource for Invasive Species Research.</title>
        <authorList>
            <person name="McCartney M.A."/>
            <person name="Auch B."/>
            <person name="Kono T."/>
            <person name="Mallez S."/>
            <person name="Zhang Y."/>
            <person name="Obille A."/>
            <person name="Becker A."/>
            <person name="Abrahante J.E."/>
            <person name="Garbe J."/>
            <person name="Badalamenti J.P."/>
            <person name="Herman A."/>
            <person name="Mangelson H."/>
            <person name="Liachko I."/>
            <person name="Sullivan S."/>
            <person name="Sone E.D."/>
            <person name="Koren S."/>
            <person name="Silverstein K.A.T."/>
            <person name="Beckman K.B."/>
            <person name="Gohl D.M."/>
        </authorList>
    </citation>
    <scope>NUCLEOTIDE SEQUENCE</scope>
    <source>
        <strain evidence="1">Duluth1</strain>
        <tissue evidence="1">Whole animal</tissue>
    </source>
</reference>
<accession>A0A9D4K7F3</accession>
<comment type="caution">
    <text evidence="1">The sequence shown here is derived from an EMBL/GenBank/DDBJ whole genome shotgun (WGS) entry which is preliminary data.</text>
</comment>
<dbReference type="Proteomes" id="UP000828390">
    <property type="component" value="Unassembled WGS sequence"/>
</dbReference>
<evidence type="ECO:0000313" key="2">
    <source>
        <dbReference type="Proteomes" id="UP000828390"/>
    </source>
</evidence>
<dbReference type="EMBL" id="JAIWYP010000004">
    <property type="protein sequence ID" value="KAH3834411.1"/>
    <property type="molecule type" value="Genomic_DNA"/>
</dbReference>
<name>A0A9D4K7F3_DREPO</name>
<proteinExistence type="predicted"/>
<sequence length="212" mass="24060">MLTNKLLTRKNDPPPGGHIGLYLGAKFFNQPEPFWNSSQHIIGTNLQTNHLTKNTMPLWQPYIIGKNLLTNFYEDWTINVASGVNKAIVEDGQRTKGDYKSSPLRGLCSGITPPPSGCHIFQLTRTIFNLIQDIIKTNVLTKKSAPPPYGPYIIWKHRLTKFHIDWTINVASRVLKPCFSNDWNHFQTHPSYHTPVLTKKNASHALAAMIFN</sequence>
<dbReference type="AlphaFoldDB" id="A0A9D4K7F3"/>
<gene>
    <name evidence="1" type="ORF">DPMN_107735</name>
</gene>